<dbReference type="EMBL" id="ML002602">
    <property type="protein sequence ID" value="RKP36747.1"/>
    <property type="molecule type" value="Genomic_DNA"/>
</dbReference>
<feature type="region of interest" description="Disordered" evidence="1">
    <location>
        <begin position="407"/>
        <end position="431"/>
    </location>
</feature>
<dbReference type="PANTHER" id="PTHR13500:SF0">
    <property type="entry name" value="NUCLEOLAR PRE-RIBOSOMAL-ASSOCIATED PROTEIN 1"/>
    <property type="match status" value="1"/>
</dbReference>
<dbReference type="Pfam" id="PF11707">
    <property type="entry name" value="Npa1"/>
    <property type="match status" value="1"/>
</dbReference>
<evidence type="ECO:0000313" key="4">
    <source>
        <dbReference type="Proteomes" id="UP000268162"/>
    </source>
</evidence>
<reference evidence="4" key="1">
    <citation type="journal article" date="2018" name="Nat. Microbiol.">
        <title>Leveraging single-cell genomics to expand the fungal tree of life.</title>
        <authorList>
            <person name="Ahrendt S.R."/>
            <person name="Quandt C.A."/>
            <person name="Ciobanu D."/>
            <person name="Clum A."/>
            <person name="Salamov A."/>
            <person name="Andreopoulos B."/>
            <person name="Cheng J.F."/>
            <person name="Woyke T."/>
            <person name="Pelin A."/>
            <person name="Henrissat B."/>
            <person name="Reynolds N.K."/>
            <person name="Benny G.L."/>
            <person name="Smith M.E."/>
            <person name="James T.Y."/>
            <person name="Grigoriev I.V."/>
        </authorList>
    </citation>
    <scope>NUCLEOTIDE SEQUENCE [LARGE SCALE GENOMIC DNA]</scope>
    <source>
        <strain evidence="4">RSA 468</strain>
    </source>
</reference>
<dbReference type="PANTHER" id="PTHR13500">
    <property type="entry name" value="NUCLEOLAR PRERIBOSOMAL-ASSOCIATED PROTEIN 1"/>
    <property type="match status" value="1"/>
</dbReference>
<protein>
    <submittedName>
        <fullName evidence="3">Ribosome 60S biogenesis N-terminal-domain-containing protein</fullName>
    </submittedName>
</protein>
<dbReference type="STRING" id="215637.A0A4P9ZTE5"/>
<dbReference type="GO" id="GO:0000463">
    <property type="term" value="P:maturation of LSU-rRNA from tricistronic rRNA transcript (SSU-rRNA, 5.8S rRNA, LSU-rRNA)"/>
    <property type="evidence" value="ECO:0007669"/>
    <property type="project" value="TreeGrafter"/>
</dbReference>
<keyword evidence="4" id="KW-1185">Reference proteome</keyword>
<dbReference type="GO" id="GO:0005730">
    <property type="term" value="C:nucleolus"/>
    <property type="evidence" value="ECO:0007669"/>
    <property type="project" value="TreeGrafter"/>
</dbReference>
<dbReference type="InterPro" id="IPR039844">
    <property type="entry name" value="URB1"/>
</dbReference>
<dbReference type="GO" id="GO:0000466">
    <property type="term" value="P:maturation of 5.8S rRNA from tricistronic rRNA transcript (SSU-rRNA, 5.8S rRNA, LSU-rRNA)"/>
    <property type="evidence" value="ECO:0007669"/>
    <property type="project" value="TreeGrafter"/>
</dbReference>
<dbReference type="Proteomes" id="UP000268162">
    <property type="component" value="Unassembled WGS sequence"/>
</dbReference>
<sequence length="665" mass="74189">MATQTPRVPGIGKASKTEAIRALKYTTFQELALALDTAKTEDLEATVVDFHQWIQWTDCTTPLQEEVQTTVLFDLMRDDPLSKRLGRLWDQLVQRGPASTLASELPFICAAVLQRVYRTEFHQHGLRLAQTILDNYLDLLYRLLNSDPDSFDQPGAAKAVLELLRTMATYHLSLAQTLVRSFDFSFKKWQALMERRESNPRYAPHLPIQANVPIQKTVLLDRYVVENMDTRTVFVRFVMAFFIHGDATTKEFILGKHPLMSALVDGLSADAYETILHALLVLHDHVLADPTVTSDLRVSFLKGRCMNSLTQHLRIQPIKLAVEPELLPYLWATEGVSPHLAAPRVELDPRHPLMGSLINNAEGSFLMDNSVDLVERFLLRVFTVPQFALGTSDPGWYPLTNRSGAENIAGSESKGVAQGPPGSEWDESSDSPTLAFRPTNLALYHFIHNAVRPTTGVRRRDFFLTLVRACPDQLYFYTQSAQLVLEPHLNVVYLSTVALLLKLIQLPNPHAPASSHSQKSWAPTGISTKPPPEVVLIANVMPTFLNREILNRGLLHPSSLVVYNTQLLLAAVLQKLGRVLTWIDNQVDRMQSSTLTSAEGITEWLRVRKQLVNHVRTHLPDFDKVTYIQSQFLPDAPPTCSPLGILNAGRGVGCGASTGLTGGRG</sequence>
<name>A0A4P9ZTE5_9FUNG</name>
<evidence type="ECO:0000256" key="1">
    <source>
        <dbReference type="SAM" id="MobiDB-lite"/>
    </source>
</evidence>
<dbReference type="InterPro" id="IPR021714">
    <property type="entry name" value="URB1_N"/>
</dbReference>
<evidence type="ECO:0000313" key="3">
    <source>
        <dbReference type="EMBL" id="RKP36747.1"/>
    </source>
</evidence>
<accession>A0A4P9ZTE5</accession>
<evidence type="ECO:0000259" key="2">
    <source>
        <dbReference type="Pfam" id="PF11707"/>
    </source>
</evidence>
<dbReference type="AlphaFoldDB" id="A0A4P9ZTE5"/>
<gene>
    <name evidence="3" type="ORF">BJ085DRAFT_38778</name>
</gene>
<proteinExistence type="predicted"/>
<feature type="domain" description="URB1 N-terminal" evidence="2">
    <location>
        <begin position="99"/>
        <end position="494"/>
    </location>
</feature>
<organism evidence="3 4">
    <name type="scientific">Dimargaris cristalligena</name>
    <dbReference type="NCBI Taxonomy" id="215637"/>
    <lineage>
        <taxon>Eukaryota</taxon>
        <taxon>Fungi</taxon>
        <taxon>Fungi incertae sedis</taxon>
        <taxon>Zoopagomycota</taxon>
        <taxon>Kickxellomycotina</taxon>
        <taxon>Dimargaritomycetes</taxon>
        <taxon>Dimargaritales</taxon>
        <taxon>Dimargaritaceae</taxon>
        <taxon>Dimargaris</taxon>
    </lineage>
</organism>